<dbReference type="Pfam" id="PF07244">
    <property type="entry name" value="POTRA"/>
    <property type="match status" value="1"/>
</dbReference>
<dbReference type="Pfam" id="PF01103">
    <property type="entry name" value="Omp85"/>
    <property type="match status" value="1"/>
</dbReference>
<keyword evidence="3" id="KW-0732">Signal</keyword>
<dbReference type="EMBL" id="VRTY01000075">
    <property type="protein sequence ID" value="TXK36632.1"/>
    <property type="molecule type" value="Genomic_DNA"/>
</dbReference>
<proteinExistence type="predicted"/>
<feature type="chain" id="PRO_5022988856" evidence="3">
    <location>
        <begin position="25"/>
        <end position="466"/>
    </location>
</feature>
<reference evidence="6 7" key="1">
    <citation type="submission" date="2019-08" db="EMBL/GenBank/DDBJ databases">
        <authorList>
            <person name="Shi S."/>
        </authorList>
    </citation>
    <scope>NUCLEOTIDE SEQUENCE [LARGE SCALE GENOMIC DNA]</scope>
    <source>
        <strain evidence="6 7">GY10130</strain>
    </source>
</reference>
<keyword evidence="7" id="KW-1185">Reference proteome</keyword>
<dbReference type="RefSeq" id="WP_147923025.1">
    <property type="nucleotide sequence ID" value="NZ_VRTY01000075.1"/>
</dbReference>
<sequence>MPLFRLRFVLLLFTGLAVSLATQAGTCDNSYFIVSEVDFEGNETTREKVLLLELDFIPGDTIVSEQVEARLEENRRRLLNLRLFHEVGFRYDCEGGQLAVVFFMQERWYLYPVLIFDFADRNFNAWLEKKDLKRLDYGITLTRRNFRGRNEDVRLRLQHGFNRRLELSYRVPYISHRLKLGLDLGLAHYRSRTINIANAYNRQRFLLQEDVYPIQRSALSVGLVHRQSVQRQETFRFSLHQEQISDSALSRNPDYFRNQLRERQYARFELAKVVNLRNNFSYPSSGRYFDASVTQAVFFQNSGAPVTTVRAKFAEYFQLSDKYFYAAAAEGQMRLSEHYAFADNVALGFRSLVRGYELFVVGGQHYGLLKQGLSRELVNISGFRIKQLKSAKFNRIPLAVYLNAFADAGYVNDDIYYESNQFTNKFLLGGGLGLHVVTFYDMVLRMEYTLNREGNKGLYVTTGFPF</sequence>
<dbReference type="InterPro" id="IPR000184">
    <property type="entry name" value="Bac_surfAg_D15"/>
</dbReference>
<dbReference type="InterPro" id="IPR010827">
    <property type="entry name" value="BamA/TamA_POTRA"/>
</dbReference>
<comment type="subcellular location">
    <subcellularLocation>
        <location evidence="1">Membrane</location>
    </subcellularLocation>
</comment>
<feature type="signal peptide" evidence="3">
    <location>
        <begin position="1"/>
        <end position="24"/>
    </location>
</feature>
<evidence type="ECO:0000313" key="7">
    <source>
        <dbReference type="Proteomes" id="UP000321926"/>
    </source>
</evidence>
<accession>A0A5C8JGU9</accession>
<gene>
    <name evidence="6" type="ORF">FVR03_17320</name>
</gene>
<keyword evidence="2" id="KW-0472">Membrane</keyword>
<name>A0A5C8JGU9_9BACT</name>
<evidence type="ECO:0000259" key="4">
    <source>
        <dbReference type="Pfam" id="PF01103"/>
    </source>
</evidence>
<dbReference type="GO" id="GO:0019867">
    <property type="term" value="C:outer membrane"/>
    <property type="evidence" value="ECO:0007669"/>
    <property type="project" value="InterPro"/>
</dbReference>
<evidence type="ECO:0000256" key="2">
    <source>
        <dbReference type="ARBA" id="ARBA00023136"/>
    </source>
</evidence>
<organism evidence="6 7">
    <name type="scientific">Pontibacter qinzhouensis</name>
    <dbReference type="NCBI Taxonomy" id="2603253"/>
    <lineage>
        <taxon>Bacteria</taxon>
        <taxon>Pseudomonadati</taxon>
        <taxon>Bacteroidota</taxon>
        <taxon>Cytophagia</taxon>
        <taxon>Cytophagales</taxon>
        <taxon>Hymenobacteraceae</taxon>
        <taxon>Pontibacter</taxon>
    </lineage>
</organism>
<feature type="domain" description="POTRA" evidence="5">
    <location>
        <begin position="33"/>
        <end position="87"/>
    </location>
</feature>
<evidence type="ECO:0000259" key="5">
    <source>
        <dbReference type="Pfam" id="PF07244"/>
    </source>
</evidence>
<evidence type="ECO:0000256" key="1">
    <source>
        <dbReference type="ARBA" id="ARBA00004370"/>
    </source>
</evidence>
<feature type="domain" description="Bacterial surface antigen (D15)" evidence="4">
    <location>
        <begin position="145"/>
        <end position="436"/>
    </location>
</feature>
<protein>
    <submittedName>
        <fullName evidence="6">BamA/TamA family outer membrane protein</fullName>
    </submittedName>
</protein>
<comment type="caution">
    <text evidence="6">The sequence shown here is derived from an EMBL/GenBank/DDBJ whole genome shotgun (WGS) entry which is preliminary data.</text>
</comment>
<evidence type="ECO:0000256" key="3">
    <source>
        <dbReference type="SAM" id="SignalP"/>
    </source>
</evidence>
<evidence type="ECO:0000313" key="6">
    <source>
        <dbReference type="EMBL" id="TXK36632.1"/>
    </source>
</evidence>
<dbReference type="Proteomes" id="UP000321926">
    <property type="component" value="Unassembled WGS sequence"/>
</dbReference>
<dbReference type="OrthoDB" id="9768717at2"/>
<dbReference type="Gene3D" id="2.40.160.50">
    <property type="entry name" value="membrane protein fhac: a member of the omp85/tpsb transporter family"/>
    <property type="match status" value="1"/>
</dbReference>
<dbReference type="Gene3D" id="3.10.20.310">
    <property type="entry name" value="membrane protein fhac"/>
    <property type="match status" value="1"/>
</dbReference>
<dbReference type="AlphaFoldDB" id="A0A5C8JGU9"/>